<sequence length="50" mass="5249">SLSAGNLISVLPGGDMLEAVENSDDEGVANVGIWPGYHALNTPRNHLAYL</sequence>
<evidence type="ECO:0000313" key="1">
    <source>
        <dbReference type="EMBL" id="MCI91157.1"/>
    </source>
</evidence>
<evidence type="ECO:0000313" key="2">
    <source>
        <dbReference type="Proteomes" id="UP000265520"/>
    </source>
</evidence>
<name>A0A392VTA0_9FABA</name>
<organism evidence="1 2">
    <name type="scientific">Trifolium medium</name>
    <dbReference type="NCBI Taxonomy" id="97028"/>
    <lineage>
        <taxon>Eukaryota</taxon>
        <taxon>Viridiplantae</taxon>
        <taxon>Streptophyta</taxon>
        <taxon>Embryophyta</taxon>
        <taxon>Tracheophyta</taxon>
        <taxon>Spermatophyta</taxon>
        <taxon>Magnoliopsida</taxon>
        <taxon>eudicotyledons</taxon>
        <taxon>Gunneridae</taxon>
        <taxon>Pentapetalae</taxon>
        <taxon>rosids</taxon>
        <taxon>fabids</taxon>
        <taxon>Fabales</taxon>
        <taxon>Fabaceae</taxon>
        <taxon>Papilionoideae</taxon>
        <taxon>50 kb inversion clade</taxon>
        <taxon>NPAAA clade</taxon>
        <taxon>Hologalegina</taxon>
        <taxon>IRL clade</taxon>
        <taxon>Trifolieae</taxon>
        <taxon>Trifolium</taxon>
    </lineage>
</organism>
<feature type="non-terminal residue" evidence="1">
    <location>
        <position position="50"/>
    </location>
</feature>
<accession>A0A392VTA0</accession>
<feature type="non-terminal residue" evidence="1">
    <location>
        <position position="1"/>
    </location>
</feature>
<dbReference type="AlphaFoldDB" id="A0A392VTA0"/>
<reference evidence="1 2" key="1">
    <citation type="journal article" date="2018" name="Front. Plant Sci.">
        <title>Red Clover (Trifolium pratense) and Zigzag Clover (T. medium) - A Picture of Genomic Similarities and Differences.</title>
        <authorList>
            <person name="Dluhosova J."/>
            <person name="Istvanek J."/>
            <person name="Nedelnik J."/>
            <person name="Repkova J."/>
        </authorList>
    </citation>
    <scope>NUCLEOTIDE SEQUENCE [LARGE SCALE GENOMIC DNA]</scope>
    <source>
        <strain evidence="2">cv. 10/8</strain>
        <tissue evidence="1">Leaf</tissue>
    </source>
</reference>
<protein>
    <submittedName>
        <fullName evidence="1">Uncharacterized protein</fullName>
    </submittedName>
</protein>
<keyword evidence="2" id="KW-1185">Reference proteome</keyword>
<comment type="caution">
    <text evidence="1">The sequence shown here is derived from an EMBL/GenBank/DDBJ whole genome shotgun (WGS) entry which is preliminary data.</text>
</comment>
<proteinExistence type="predicted"/>
<dbReference type="Proteomes" id="UP000265520">
    <property type="component" value="Unassembled WGS sequence"/>
</dbReference>
<dbReference type="EMBL" id="LXQA011264403">
    <property type="protein sequence ID" value="MCI91157.1"/>
    <property type="molecule type" value="Genomic_DNA"/>
</dbReference>